<dbReference type="InterPro" id="IPR010730">
    <property type="entry name" value="HET"/>
</dbReference>
<sequence length="616" mass="70315">MPSLNRYFYEPLSAQDAVRLIVLYPATDQEVPLTCSIIQHRLSTQALGYYAVSYAWGKHQFSATLEIKCDGTSSSSLRITPNVDALLRCLRASDETRCWWIDAICLDQENDAEKAEQIPAMGRIFAQAQQVHIWLGPEDEVTAKIFKFFRKVSQLPDMNQAEMEKRVTILMIYKLCRTGIRERDRLAEFFNRSWFSRRWVIQEACLAREAVVHCGRYSSPLPLLSLAATRIQNTDIASYPIKMMANLQRPVMELSILELLWNFHDAICLEPKDRVAALFGLVSEDNQFRLDYSLHWTELYRQVAVSAFSSNNNDVGLQVLLHLFEFGQVFEQDNASYPSWVPDWRKSRRRLLPYNSRVKGTDTHENYPASPGQSEKAILNFQDNTLQVHWNASTGGPRGRRVIFARTFNSLPHDAGYKPKRVVYILQELFPPLSNSIQDFITLSYLLQTIVLFRKNTEDWRLNNKAFDRYMRMLQEMLSKSSSSSGAETFMYLRTLDFLLQDYCLLELEPFNESGRSFGIGPKAAETGDVLIPLWRLGWQPEAGGSRRMITMLVVRPIKDHSPSSNTSMLEGEGSIPQGRILGPAVCVVSGSPCGDEYGQSFGVGKEPNLCLMYLI</sequence>
<proteinExistence type="predicted"/>
<dbReference type="Pfam" id="PF06985">
    <property type="entry name" value="HET"/>
    <property type="match status" value="1"/>
</dbReference>
<dbReference type="VEuPathDB" id="FungiDB:HZS61_007195"/>
<organism evidence="2 3">
    <name type="scientific">Fusarium oxysporum</name>
    <name type="common">Fusarium vascular wilt</name>
    <dbReference type="NCBI Taxonomy" id="5507"/>
    <lineage>
        <taxon>Eukaryota</taxon>
        <taxon>Fungi</taxon>
        <taxon>Dikarya</taxon>
        <taxon>Ascomycota</taxon>
        <taxon>Pezizomycotina</taxon>
        <taxon>Sordariomycetes</taxon>
        <taxon>Hypocreomycetidae</taxon>
        <taxon>Hypocreales</taxon>
        <taxon>Nectriaceae</taxon>
        <taxon>Fusarium</taxon>
        <taxon>Fusarium oxysporum species complex</taxon>
    </lineage>
</organism>
<reference evidence="3" key="1">
    <citation type="submission" date="2016-09" db="EMBL/GenBank/DDBJ databases">
        <authorList>
            <person name="Guldener U."/>
        </authorList>
    </citation>
    <scope>NUCLEOTIDE SEQUENCE [LARGE SCALE GENOMIC DNA]</scope>
    <source>
        <strain evidence="3">V64-1</strain>
    </source>
</reference>
<evidence type="ECO:0000313" key="2">
    <source>
        <dbReference type="EMBL" id="SCO75815.1"/>
    </source>
</evidence>
<dbReference type="VEuPathDB" id="FungiDB:FOZG_00197"/>
<evidence type="ECO:0000313" key="3">
    <source>
        <dbReference type="Proteomes" id="UP000219369"/>
    </source>
</evidence>
<feature type="domain" description="Heterokaryon incompatibility" evidence="1">
    <location>
        <begin position="49"/>
        <end position="203"/>
    </location>
</feature>
<dbReference type="PANTHER" id="PTHR24148">
    <property type="entry name" value="ANKYRIN REPEAT DOMAIN-CONTAINING PROTEIN 39 HOMOLOG-RELATED"/>
    <property type="match status" value="1"/>
</dbReference>
<protein>
    <recommendedName>
        <fullName evidence="1">Heterokaryon incompatibility domain-containing protein</fullName>
    </recommendedName>
</protein>
<dbReference type="VEuPathDB" id="FungiDB:FOXG_10972"/>
<dbReference type="VEuPathDB" id="FungiDB:FOMG_00191"/>
<dbReference type="VEuPathDB" id="FungiDB:FOC4_g10007509"/>
<gene>
    <name evidence="2" type="ORF">FRV6_00027</name>
</gene>
<dbReference type="EMBL" id="FMJY01000001">
    <property type="protein sequence ID" value="SCO75815.1"/>
    <property type="molecule type" value="Genomic_DNA"/>
</dbReference>
<dbReference type="Proteomes" id="UP000219369">
    <property type="component" value="Unassembled WGS sequence"/>
</dbReference>
<dbReference type="OrthoDB" id="5089882at2759"/>
<dbReference type="AlphaFoldDB" id="A0A2H3SR03"/>
<dbReference type="VEuPathDB" id="FungiDB:FOC1_g10002878"/>
<name>A0A2H3SR03_FUSOX</name>
<dbReference type="VEuPathDB" id="FungiDB:FOIG_00008"/>
<dbReference type="PANTHER" id="PTHR24148:SF64">
    <property type="entry name" value="HETEROKARYON INCOMPATIBILITY DOMAIN-CONTAINING PROTEIN"/>
    <property type="match status" value="1"/>
</dbReference>
<evidence type="ECO:0000259" key="1">
    <source>
        <dbReference type="Pfam" id="PF06985"/>
    </source>
</evidence>
<dbReference type="InterPro" id="IPR052895">
    <property type="entry name" value="HetReg/Transcr_Mod"/>
</dbReference>
<accession>A0A2H3SR03</accession>